<organism evidence="6 7">
    <name type="scientific">Odoribacter splanchnicus</name>
    <dbReference type="NCBI Taxonomy" id="28118"/>
    <lineage>
        <taxon>Bacteria</taxon>
        <taxon>Pseudomonadati</taxon>
        <taxon>Bacteroidota</taxon>
        <taxon>Bacteroidia</taxon>
        <taxon>Bacteroidales</taxon>
        <taxon>Odoribacteraceae</taxon>
        <taxon>Odoribacter</taxon>
    </lineage>
</organism>
<proteinExistence type="inferred from homology"/>
<dbReference type="AlphaFoldDB" id="A0A412TLI9"/>
<dbReference type="RefSeq" id="WP_118160683.1">
    <property type="nucleotide sequence ID" value="NZ_JADNGC010000021.1"/>
</dbReference>
<evidence type="ECO:0000256" key="4">
    <source>
        <dbReference type="ARBA" id="ARBA00022840"/>
    </source>
</evidence>
<gene>
    <name evidence="6" type="ORF">DWW57_15200</name>
</gene>
<dbReference type="PROSITE" id="PS00211">
    <property type="entry name" value="ABC_TRANSPORTER_1"/>
    <property type="match status" value="1"/>
</dbReference>
<sequence>MNIKIQDLTKVYPDGHKALNGLNLNIEPGMFGLLGPNGAGKTTLMRIMTLLQNPSSGTIFFDDYDILRDRKAIRSVLGYLPQDFRFFEKLKTWEFLDYGAGLAGIKGTRKRSEIVDEMLRKVGLYEVRDRWANRLSGGMKRRLGIAQAIIGNPKVIIVDEPTTGLDPEERIRFRNILSEVSDKDVIIILSTHIVGDISSTCKKLALLNKGELKFEGSPDDMIELAQGKVWEIFVTDPELQQIKEKYPIISTIPSEGGWEIQIVTEKLEGFNGKAIIPNIEHAYVYFMDYLLKDKMEMYSEKIGGDLFN</sequence>
<dbReference type="PANTHER" id="PTHR43335">
    <property type="entry name" value="ABC TRANSPORTER, ATP-BINDING PROTEIN"/>
    <property type="match status" value="1"/>
</dbReference>
<evidence type="ECO:0000313" key="6">
    <source>
        <dbReference type="EMBL" id="RGU54652.1"/>
    </source>
</evidence>
<accession>A0A412TLI9</accession>
<dbReference type="InterPro" id="IPR003439">
    <property type="entry name" value="ABC_transporter-like_ATP-bd"/>
</dbReference>
<comment type="caution">
    <text evidence="6">The sequence shown here is derived from an EMBL/GenBank/DDBJ whole genome shotgun (WGS) entry which is preliminary data.</text>
</comment>
<dbReference type="PANTHER" id="PTHR43335:SF2">
    <property type="entry name" value="ABC TRANSPORTER, ATP-BINDING PROTEIN"/>
    <property type="match status" value="1"/>
</dbReference>
<dbReference type="PROSITE" id="PS50893">
    <property type="entry name" value="ABC_TRANSPORTER_2"/>
    <property type="match status" value="1"/>
</dbReference>
<reference evidence="6 7" key="1">
    <citation type="submission" date="2018-08" db="EMBL/GenBank/DDBJ databases">
        <title>A genome reference for cultivated species of the human gut microbiota.</title>
        <authorList>
            <person name="Zou Y."/>
            <person name="Xue W."/>
            <person name="Luo G."/>
        </authorList>
    </citation>
    <scope>NUCLEOTIDE SEQUENCE [LARGE SCALE GENOMIC DNA]</scope>
    <source>
        <strain evidence="6 7">AF16-14</strain>
    </source>
</reference>
<evidence type="ECO:0000259" key="5">
    <source>
        <dbReference type="PROSITE" id="PS50893"/>
    </source>
</evidence>
<dbReference type="EMBL" id="QRYC01000027">
    <property type="protein sequence ID" value="RGU54652.1"/>
    <property type="molecule type" value="Genomic_DNA"/>
</dbReference>
<dbReference type="CDD" id="cd03264">
    <property type="entry name" value="ABC_drug_resistance_like"/>
    <property type="match status" value="1"/>
</dbReference>
<protein>
    <submittedName>
        <fullName evidence="6">ATP-binding cassette domain-containing protein</fullName>
    </submittedName>
</protein>
<dbReference type="InterPro" id="IPR027417">
    <property type="entry name" value="P-loop_NTPase"/>
</dbReference>
<evidence type="ECO:0000256" key="3">
    <source>
        <dbReference type="ARBA" id="ARBA00022741"/>
    </source>
</evidence>
<keyword evidence="3" id="KW-0547">Nucleotide-binding</keyword>
<dbReference type="GO" id="GO:0005524">
    <property type="term" value="F:ATP binding"/>
    <property type="evidence" value="ECO:0007669"/>
    <property type="project" value="UniProtKB-KW"/>
</dbReference>
<name>A0A412TLI9_9BACT</name>
<keyword evidence="4 6" id="KW-0067">ATP-binding</keyword>
<dbReference type="Gene3D" id="3.40.50.300">
    <property type="entry name" value="P-loop containing nucleotide triphosphate hydrolases"/>
    <property type="match status" value="1"/>
</dbReference>
<dbReference type="Pfam" id="PF00005">
    <property type="entry name" value="ABC_tran"/>
    <property type="match status" value="1"/>
</dbReference>
<dbReference type="Proteomes" id="UP000284243">
    <property type="component" value="Unassembled WGS sequence"/>
</dbReference>
<dbReference type="InterPro" id="IPR017871">
    <property type="entry name" value="ABC_transporter-like_CS"/>
</dbReference>
<evidence type="ECO:0000256" key="1">
    <source>
        <dbReference type="ARBA" id="ARBA00005417"/>
    </source>
</evidence>
<keyword evidence="2" id="KW-0813">Transport</keyword>
<dbReference type="InterPro" id="IPR003593">
    <property type="entry name" value="AAA+_ATPase"/>
</dbReference>
<dbReference type="GO" id="GO:0016887">
    <property type="term" value="F:ATP hydrolysis activity"/>
    <property type="evidence" value="ECO:0007669"/>
    <property type="project" value="InterPro"/>
</dbReference>
<evidence type="ECO:0000256" key="2">
    <source>
        <dbReference type="ARBA" id="ARBA00022448"/>
    </source>
</evidence>
<dbReference type="SUPFAM" id="SSF52540">
    <property type="entry name" value="P-loop containing nucleoside triphosphate hydrolases"/>
    <property type="match status" value="1"/>
</dbReference>
<feature type="domain" description="ABC transporter" evidence="5">
    <location>
        <begin position="3"/>
        <end position="234"/>
    </location>
</feature>
<dbReference type="SMART" id="SM00382">
    <property type="entry name" value="AAA"/>
    <property type="match status" value="1"/>
</dbReference>
<comment type="similarity">
    <text evidence="1">Belongs to the ABC transporter superfamily.</text>
</comment>
<evidence type="ECO:0000313" key="7">
    <source>
        <dbReference type="Proteomes" id="UP000284243"/>
    </source>
</evidence>